<reference evidence="1 2" key="1">
    <citation type="submission" date="2013-12" db="EMBL/GenBank/DDBJ databases">
        <title>A Varibaculum cambriense genome reconstructed from a premature infant gut community with otherwise low bacterial novelty that shifts toward anaerobic metabolism during the third week of life.</title>
        <authorList>
            <person name="Brown C.T."/>
            <person name="Sharon I."/>
            <person name="Thomas B.C."/>
            <person name="Castelle C.J."/>
            <person name="Morowitz M.J."/>
            <person name="Banfield J.F."/>
        </authorList>
    </citation>
    <scope>NUCLEOTIDE SEQUENCE [LARGE SCALE GENOMIC DNA]</scope>
    <source>
        <strain evidence="2">DORA_12</strain>
    </source>
</reference>
<evidence type="ECO:0000313" key="2">
    <source>
        <dbReference type="Proteomes" id="UP000018852"/>
    </source>
</evidence>
<name>W1VFM6_9ACTO</name>
<gene>
    <name evidence="1" type="ORF">Q605_AUC00612G0002</name>
</gene>
<organism evidence="1 2">
    <name type="scientific">Actinomyces urogenitalis DORA_12</name>
    <dbReference type="NCBI Taxonomy" id="1403939"/>
    <lineage>
        <taxon>Bacteria</taxon>
        <taxon>Bacillati</taxon>
        <taxon>Actinomycetota</taxon>
        <taxon>Actinomycetes</taxon>
        <taxon>Actinomycetales</taxon>
        <taxon>Actinomycetaceae</taxon>
        <taxon>Actinomyces</taxon>
    </lineage>
</organism>
<protein>
    <submittedName>
        <fullName evidence="1">PbrT family lead (Pb2+) uptake porter</fullName>
    </submittedName>
</protein>
<evidence type="ECO:0000313" key="1">
    <source>
        <dbReference type="EMBL" id="ETJ04767.1"/>
    </source>
</evidence>
<dbReference type="Proteomes" id="UP000018852">
    <property type="component" value="Unassembled WGS sequence"/>
</dbReference>
<dbReference type="EMBL" id="AZLV01000612">
    <property type="protein sequence ID" value="ETJ04767.1"/>
    <property type="molecule type" value="Genomic_DNA"/>
</dbReference>
<dbReference type="AlphaFoldDB" id="W1VFM6"/>
<sequence>EDGTPADGATKYVDYSTIAEVQVNAGEAPSDTDYTDVQREFSDAVNALSESLSQVAGTVLH</sequence>
<accession>W1VFM6</accession>
<feature type="non-terminal residue" evidence="1">
    <location>
        <position position="1"/>
    </location>
</feature>
<dbReference type="PATRIC" id="fig|1403939.3.peg.807"/>
<proteinExistence type="predicted"/>
<comment type="caution">
    <text evidence="1">The sequence shown here is derived from an EMBL/GenBank/DDBJ whole genome shotgun (WGS) entry which is preliminary data.</text>
</comment>